<dbReference type="OrthoDB" id="9761532at2"/>
<evidence type="ECO:0000313" key="4">
    <source>
        <dbReference type="EMBL" id="OWJ69256.1"/>
    </source>
</evidence>
<sequence>MAAALSDWLVREFGATLVPGAAAADPPIVHARLDIGAPRTVVLYNMYDVMPADPAGWSVDPFLGGEAELPGLGPAFLGRGAENNKGPLAGMLVAARRLLAAGRLGVNLEILVEGQEESGSGALRRYLAADPCPAGPADVVLFPSLCEYGGGPPRIYLGFKGIAAGEIRVEGGAWGGPAAAIHSSNAPWIANPAWRLVSALAAIAGGDTGTVGTIELDAEARALTARLAERFDPDAELCFRRARRYAIDGTAEERLAAVLATAALNLSTLRTDPPDGRAVTPHTAAASFELRLPPGLDPAAVLDEVRGRLRGLSDGVAIDLLDAYPGCRFPEAATGVAELVDAYRDLGAEPQVWPWAIGSAPGSAFSRVAPAFLIGGLGHGGNAHGIDEFVTLDGLARFLRSIEGWLLRLASLPDIPGRET</sequence>
<comment type="caution">
    <text evidence="4">The sequence shown here is derived from an EMBL/GenBank/DDBJ whole genome shotgun (WGS) entry which is preliminary data.</text>
</comment>
<keyword evidence="5" id="KW-1185">Reference proteome</keyword>
<evidence type="ECO:0000256" key="3">
    <source>
        <dbReference type="ARBA" id="ARBA00022801"/>
    </source>
</evidence>
<protein>
    <submittedName>
        <fullName evidence="4">Peptidase M20</fullName>
    </submittedName>
</protein>
<dbReference type="InterPro" id="IPR002933">
    <property type="entry name" value="Peptidase_M20"/>
</dbReference>
<dbReference type="GO" id="GO:0006508">
    <property type="term" value="P:proteolysis"/>
    <property type="evidence" value="ECO:0007669"/>
    <property type="project" value="UniProtKB-KW"/>
</dbReference>
<dbReference type="SUPFAM" id="SSF53187">
    <property type="entry name" value="Zn-dependent exopeptidases"/>
    <property type="match status" value="1"/>
</dbReference>
<dbReference type="GO" id="GO:0046872">
    <property type="term" value="F:metal ion binding"/>
    <property type="evidence" value="ECO:0007669"/>
    <property type="project" value="UniProtKB-KW"/>
</dbReference>
<reference evidence="5" key="1">
    <citation type="submission" date="2017-05" db="EMBL/GenBank/DDBJ databases">
        <authorList>
            <person name="Macchi M."/>
            <person name="Festa S."/>
            <person name="Coppotelli B.M."/>
            <person name="Morelli I.S."/>
        </authorList>
    </citation>
    <scope>NUCLEOTIDE SEQUENCE [LARGE SCALE GENOMIC DNA]</scope>
    <source>
        <strain evidence="5">I</strain>
    </source>
</reference>
<gene>
    <name evidence="4" type="ORF">BWR60_00755</name>
</gene>
<dbReference type="Gene3D" id="3.30.70.360">
    <property type="match status" value="1"/>
</dbReference>
<keyword evidence="1" id="KW-0645">Protease</keyword>
<name>A0A211ZVS5_9PROT</name>
<accession>A0A211ZVS5</accession>
<evidence type="ECO:0000256" key="2">
    <source>
        <dbReference type="ARBA" id="ARBA00022723"/>
    </source>
</evidence>
<dbReference type="Pfam" id="PF01546">
    <property type="entry name" value="Peptidase_M20"/>
    <property type="match status" value="1"/>
</dbReference>
<dbReference type="EMBL" id="NHON01000001">
    <property type="protein sequence ID" value="OWJ69256.1"/>
    <property type="molecule type" value="Genomic_DNA"/>
</dbReference>
<dbReference type="PANTHER" id="PTHR43270">
    <property type="entry name" value="BETA-ALA-HIS DIPEPTIDASE"/>
    <property type="match status" value="1"/>
</dbReference>
<keyword evidence="3" id="KW-0378">Hydrolase</keyword>
<proteinExistence type="predicted"/>
<keyword evidence="2" id="KW-0479">Metal-binding</keyword>
<evidence type="ECO:0000256" key="1">
    <source>
        <dbReference type="ARBA" id="ARBA00022670"/>
    </source>
</evidence>
<dbReference type="AlphaFoldDB" id="A0A211ZVS5"/>
<dbReference type="PANTHER" id="PTHR43270:SF4">
    <property type="entry name" value="CARNOSINE DIPEPTIDASE 2, ISOFORM A"/>
    <property type="match status" value="1"/>
</dbReference>
<dbReference type="Proteomes" id="UP000196655">
    <property type="component" value="Unassembled WGS sequence"/>
</dbReference>
<dbReference type="GO" id="GO:0008233">
    <property type="term" value="F:peptidase activity"/>
    <property type="evidence" value="ECO:0007669"/>
    <property type="project" value="UniProtKB-KW"/>
</dbReference>
<dbReference type="InterPro" id="IPR051458">
    <property type="entry name" value="Cyt/Met_Dipeptidase"/>
</dbReference>
<organism evidence="4 5">
    <name type="scientific">Inquilinus limosus</name>
    <dbReference type="NCBI Taxonomy" id="171674"/>
    <lineage>
        <taxon>Bacteria</taxon>
        <taxon>Pseudomonadati</taxon>
        <taxon>Pseudomonadota</taxon>
        <taxon>Alphaproteobacteria</taxon>
        <taxon>Rhodospirillales</taxon>
        <taxon>Rhodospirillaceae</taxon>
        <taxon>Inquilinus</taxon>
    </lineage>
</organism>
<dbReference type="Gene3D" id="3.40.630.10">
    <property type="entry name" value="Zn peptidases"/>
    <property type="match status" value="1"/>
</dbReference>
<evidence type="ECO:0000313" key="5">
    <source>
        <dbReference type="Proteomes" id="UP000196655"/>
    </source>
</evidence>